<name>A0A0X8VC16_ANAPI</name>
<reference evidence="7" key="3">
    <citation type="submission" date="2016-11" db="EMBL/GenBank/DDBJ databases">
        <authorList>
            <person name="Varghese N."/>
            <person name="Submissions S."/>
        </authorList>
    </citation>
    <scope>NUCLEOTIDE SEQUENCE</scope>
    <source>
        <strain evidence="7">DSM 1682</strain>
    </source>
</reference>
<feature type="domain" description="4Fe-4S ferredoxin-type" evidence="5">
    <location>
        <begin position="224"/>
        <end position="250"/>
    </location>
</feature>
<dbReference type="SUPFAM" id="SSF52218">
    <property type="entry name" value="Flavoproteins"/>
    <property type="match status" value="1"/>
</dbReference>
<dbReference type="Proteomes" id="UP000068026">
    <property type="component" value="Chromosome"/>
</dbReference>
<accession>A0A0X8VC16</accession>
<dbReference type="Gene3D" id="3.30.70.20">
    <property type="match status" value="1"/>
</dbReference>
<evidence type="ECO:0000313" key="7">
    <source>
        <dbReference type="EMBL" id="SHE54201.1"/>
    </source>
</evidence>
<feature type="domain" description="Flavodoxin-like" evidence="4">
    <location>
        <begin position="6"/>
        <end position="155"/>
    </location>
</feature>
<keyword evidence="2" id="KW-0408">Iron</keyword>
<evidence type="ECO:0000256" key="2">
    <source>
        <dbReference type="ARBA" id="ARBA00023004"/>
    </source>
</evidence>
<dbReference type="GO" id="GO:0046872">
    <property type="term" value="F:metal ion binding"/>
    <property type="evidence" value="ECO:0007669"/>
    <property type="project" value="UniProtKB-KW"/>
</dbReference>
<evidence type="ECO:0000259" key="5">
    <source>
        <dbReference type="PROSITE" id="PS51379"/>
    </source>
</evidence>
<dbReference type="OrthoDB" id="9813995at2"/>
<dbReference type="PANTHER" id="PTHR43122:SF1">
    <property type="entry name" value="IRON-SULFUR-BINDING PROTEIN"/>
    <property type="match status" value="1"/>
</dbReference>
<dbReference type="InterPro" id="IPR017896">
    <property type="entry name" value="4Fe4S_Fe-S-bd"/>
</dbReference>
<dbReference type="RefSeq" id="WP_066052704.1">
    <property type="nucleotide sequence ID" value="NZ_CP014223.1"/>
</dbReference>
<dbReference type="SUPFAM" id="SSF54862">
    <property type="entry name" value="4Fe-4S ferredoxins"/>
    <property type="match status" value="1"/>
</dbReference>
<evidence type="ECO:0000256" key="3">
    <source>
        <dbReference type="ARBA" id="ARBA00023014"/>
    </source>
</evidence>
<dbReference type="KEGG" id="cpro:CPRO_26760"/>
<evidence type="ECO:0000313" key="9">
    <source>
        <dbReference type="Proteomes" id="UP000184204"/>
    </source>
</evidence>
<dbReference type="Gene3D" id="3.40.50.360">
    <property type="match status" value="1"/>
</dbReference>
<dbReference type="EMBL" id="FQUA01000003">
    <property type="protein sequence ID" value="SHE54201.1"/>
    <property type="molecule type" value="Genomic_DNA"/>
</dbReference>
<reference evidence="9" key="4">
    <citation type="submission" date="2016-11" db="EMBL/GenBank/DDBJ databases">
        <authorList>
            <person name="Jaros S."/>
            <person name="Januszkiewicz K."/>
            <person name="Wedrychowicz H."/>
        </authorList>
    </citation>
    <scope>NUCLEOTIDE SEQUENCE [LARGE SCALE GENOMIC DNA]</scope>
    <source>
        <strain evidence="9">DSM 1682</strain>
    </source>
</reference>
<dbReference type="AlphaFoldDB" id="A0A0X8VC16"/>
<keyword evidence="3" id="KW-0411">Iron-sulfur</keyword>
<organism evidence="7 9">
    <name type="scientific">Anaerotignum propionicum DSM 1682</name>
    <dbReference type="NCBI Taxonomy" id="991789"/>
    <lineage>
        <taxon>Bacteria</taxon>
        <taxon>Bacillati</taxon>
        <taxon>Bacillota</taxon>
        <taxon>Clostridia</taxon>
        <taxon>Lachnospirales</taxon>
        <taxon>Anaerotignaceae</taxon>
        <taxon>Anaerotignum</taxon>
    </lineage>
</organism>
<keyword evidence="8" id="KW-1185">Reference proteome</keyword>
<dbReference type="GO" id="GO:0010181">
    <property type="term" value="F:FMN binding"/>
    <property type="evidence" value="ECO:0007669"/>
    <property type="project" value="InterPro"/>
</dbReference>
<dbReference type="GO" id="GO:0016651">
    <property type="term" value="F:oxidoreductase activity, acting on NAD(P)H"/>
    <property type="evidence" value="ECO:0007669"/>
    <property type="project" value="UniProtKB-ARBA"/>
</dbReference>
<evidence type="ECO:0000313" key="6">
    <source>
        <dbReference type="EMBL" id="AMJ42224.1"/>
    </source>
</evidence>
<dbReference type="GO" id="GO:0051536">
    <property type="term" value="F:iron-sulfur cluster binding"/>
    <property type="evidence" value="ECO:0007669"/>
    <property type="project" value="UniProtKB-KW"/>
</dbReference>
<feature type="domain" description="4Fe-4S ferredoxin-type" evidence="5">
    <location>
        <begin position="193"/>
        <end position="223"/>
    </location>
</feature>
<dbReference type="Pfam" id="PF00037">
    <property type="entry name" value="Fer4"/>
    <property type="match status" value="1"/>
</dbReference>
<dbReference type="InterPro" id="IPR008254">
    <property type="entry name" value="Flavodoxin/NO_synth"/>
</dbReference>
<evidence type="ECO:0000259" key="4">
    <source>
        <dbReference type="PROSITE" id="PS50902"/>
    </source>
</evidence>
<reference evidence="6 8" key="1">
    <citation type="journal article" date="2016" name="Genome Announc.">
        <title>Complete Genome Sequence of the Amino Acid-Fermenting Clostridium propionicum X2 (DSM 1682).</title>
        <authorList>
            <person name="Poehlein A."/>
            <person name="Schlien K."/>
            <person name="Chowdhury N.P."/>
            <person name="Gottschalk G."/>
            <person name="Buckel W."/>
            <person name="Daniel R."/>
        </authorList>
    </citation>
    <scope>NUCLEOTIDE SEQUENCE [LARGE SCALE GENOMIC DNA]</scope>
    <source>
        <strain evidence="6 8">X2</strain>
    </source>
</reference>
<keyword evidence="1" id="KW-0479">Metal-binding</keyword>
<dbReference type="InterPro" id="IPR029039">
    <property type="entry name" value="Flavoprotein-like_sf"/>
</dbReference>
<gene>
    <name evidence="6" type="ORF">CPRO_26760</name>
    <name evidence="7" type="ORF">SAMN02745151_01041</name>
</gene>
<protein>
    <submittedName>
        <fullName evidence="6">4Fe-4S binding domain protein</fullName>
    </submittedName>
    <submittedName>
        <fullName evidence="7">4Fe-4S binding domain-containing protein</fullName>
    </submittedName>
</protein>
<dbReference type="PROSITE" id="PS51379">
    <property type="entry name" value="4FE4S_FER_2"/>
    <property type="match status" value="2"/>
</dbReference>
<dbReference type="EMBL" id="CP014223">
    <property type="protein sequence ID" value="AMJ42224.1"/>
    <property type="molecule type" value="Genomic_DNA"/>
</dbReference>
<sequence length="273" mass="30102">MEIKKVWAVFFSPTGGTEKVATTVAQVAAKALCAAYDTYDFTLPQGRENEVVFGEGDLVVLGTPVIAGRVPNLLLPYLKEKIKGTGAIGVPVVSFGNRDYDDALMELRNIMEDRGFQTVAGGAFVSEHSFSRKLGAGRPDEKDHALLTEFGEKIGEKIKQGWVYSQPAYVKGEEPIRPYFTPRDRHEGAIDIRKVKPVTGESCCNCGICAEVCPMGAISRDDYSLIPGICMKCCACVKKCPTGAKYFDDGGFIYHKEELEELYERRAEPEFFV</sequence>
<dbReference type="InterPro" id="IPR017900">
    <property type="entry name" value="4Fe4S_Fe_S_CS"/>
</dbReference>
<evidence type="ECO:0000256" key="1">
    <source>
        <dbReference type="ARBA" id="ARBA00022723"/>
    </source>
</evidence>
<dbReference type="PROSITE" id="PS50902">
    <property type="entry name" value="FLAVODOXIN_LIKE"/>
    <property type="match status" value="1"/>
</dbReference>
<evidence type="ECO:0000313" key="8">
    <source>
        <dbReference type="Proteomes" id="UP000068026"/>
    </source>
</evidence>
<proteinExistence type="predicted"/>
<dbReference type="Proteomes" id="UP000184204">
    <property type="component" value="Unassembled WGS sequence"/>
</dbReference>
<dbReference type="PROSITE" id="PS00198">
    <property type="entry name" value="4FE4S_FER_1"/>
    <property type="match status" value="1"/>
</dbReference>
<reference evidence="8" key="2">
    <citation type="submission" date="2016-01" db="EMBL/GenBank/DDBJ databases">
        <authorList>
            <person name="Poehlein A."/>
            <person name="Schlien K."/>
            <person name="Gottschalk G."/>
            <person name="Buckel W."/>
            <person name="Daniel R."/>
        </authorList>
    </citation>
    <scope>NUCLEOTIDE SEQUENCE [LARGE SCALE GENOMIC DNA]</scope>
    <source>
        <strain evidence="8">X2</strain>
    </source>
</reference>
<dbReference type="PANTHER" id="PTHR43122">
    <property type="entry name" value="FERREDOXIN SUBUNIT OF PYRUVATE:FLAVODOXIN OXIDOREDUCTASE-RELATED"/>
    <property type="match status" value="1"/>
</dbReference>